<dbReference type="Proteomes" id="UP000726170">
    <property type="component" value="Unassembled WGS sequence"/>
</dbReference>
<proteinExistence type="predicted"/>
<name>A0ABS6ELR6_9CLOT</name>
<sequence>MNLEEIKKWLEENKENVEVRTYLNSFKVEPTLEVFKEKLTNDKDFTAFLDSEKDKHLAKGIDTFKTNNLEKLINEEIEKRFPQQDPKDTELAKLKVEIEKMQKESLRKDLTNKAIKIATDKKLPIELIDYLIGENEESTIENIEKLESVFNTSMETLVAERLKGNSYTPPNNGGGNDVTTYEDLLKNADNMTSTQIAEAFSKIAK</sequence>
<dbReference type="InterPro" id="IPR025580">
    <property type="entry name" value="Gp46"/>
</dbReference>
<dbReference type="EMBL" id="JAHLQF010000004">
    <property type="protein sequence ID" value="MBU5485968.1"/>
    <property type="molecule type" value="Genomic_DNA"/>
</dbReference>
<dbReference type="RefSeq" id="WP_216440565.1">
    <property type="nucleotide sequence ID" value="NZ_JAHLQF010000004.1"/>
</dbReference>
<reference evidence="1 2" key="1">
    <citation type="submission" date="2021-06" db="EMBL/GenBank/DDBJ databases">
        <authorList>
            <person name="Sun Q."/>
            <person name="Li D."/>
        </authorList>
    </citation>
    <scope>NUCLEOTIDE SEQUENCE [LARGE SCALE GENOMIC DNA]</scope>
    <source>
        <strain evidence="1 2">MSJ-11</strain>
    </source>
</reference>
<comment type="caution">
    <text evidence="1">The sequence shown here is derived from an EMBL/GenBank/DDBJ whole genome shotgun (WGS) entry which is preliminary data.</text>
</comment>
<keyword evidence="2" id="KW-1185">Reference proteome</keyword>
<gene>
    <name evidence="1" type="ORF">KQI86_16730</name>
</gene>
<protein>
    <submittedName>
        <fullName evidence="1">DUF4355 domain-containing protein</fullName>
    </submittedName>
</protein>
<accession>A0ABS6ELR6</accession>
<evidence type="ECO:0000313" key="2">
    <source>
        <dbReference type="Proteomes" id="UP000726170"/>
    </source>
</evidence>
<dbReference type="Pfam" id="PF14265">
    <property type="entry name" value="DUF4355"/>
    <property type="match status" value="1"/>
</dbReference>
<evidence type="ECO:0000313" key="1">
    <source>
        <dbReference type="EMBL" id="MBU5485968.1"/>
    </source>
</evidence>
<organism evidence="1 2">
    <name type="scientific">Clostridium mobile</name>
    <dbReference type="NCBI Taxonomy" id="2841512"/>
    <lineage>
        <taxon>Bacteria</taxon>
        <taxon>Bacillati</taxon>
        <taxon>Bacillota</taxon>
        <taxon>Clostridia</taxon>
        <taxon>Eubacteriales</taxon>
        <taxon>Clostridiaceae</taxon>
        <taxon>Clostridium</taxon>
    </lineage>
</organism>